<dbReference type="RefSeq" id="WP_086715013.1">
    <property type="nucleotide sequence ID" value="NZ_AP025494.1"/>
</dbReference>
<dbReference type="EMBL" id="VXJS01000007">
    <property type="protein sequence ID" value="KAA8675566.1"/>
    <property type="molecule type" value="Genomic_DNA"/>
</dbReference>
<comment type="caution">
    <text evidence="1">The sequence shown here is derived from an EMBL/GenBank/DDBJ whole genome shotgun (WGS) entry which is preliminary data.</text>
</comment>
<dbReference type="AlphaFoldDB" id="A0A5M9NWL0"/>
<dbReference type="Proteomes" id="UP000322521">
    <property type="component" value="Unassembled WGS sequence"/>
</dbReference>
<proteinExistence type="predicted"/>
<evidence type="ECO:0008006" key="3">
    <source>
        <dbReference type="Google" id="ProtNLM"/>
    </source>
</evidence>
<sequence>MSTPLKNQLHKVIEGMRYQFGTHSFLDMFIDHWCFLHTNMYPPSEVVMGQLKAPDVEKDCQLMTHLITTLAVEGGETDVLGDLLSKYSSLAKSNDFFPTPIELAKLMAGLNRGSVKTDGESISLYEPCVGSGAITLSFIENEYFNNLDKPSPLAHLSVCVEDISGLLCKAFFIQLLLKLQYLEQAGGKPALPDSVSIQQIDVISRNTSKVQFYLESPNRTG</sequence>
<reference evidence="1 2" key="1">
    <citation type="submission" date="2019-09" db="EMBL/GenBank/DDBJ databases">
        <title>Draft genome sequence of various Type strains from the CCUG.</title>
        <authorList>
            <person name="Pineiro-Iglesias B."/>
            <person name="Tunovic T."/>
            <person name="Unosson C."/>
            <person name="Inganas E."/>
            <person name="Ohlen M."/>
            <person name="Cardew S."/>
            <person name="Jensie-Markopoulos S."/>
            <person name="Salva-Serra F."/>
            <person name="Jaen-Luchoro D."/>
            <person name="Karlsson R."/>
            <person name="Svensson-Stadler L."/>
            <person name="Chun J."/>
            <person name="Moore E."/>
        </authorList>
    </citation>
    <scope>NUCLEOTIDE SEQUENCE [LARGE SCALE GENOMIC DNA]</scope>
    <source>
        <strain evidence="1 2">CCUG 56969T</strain>
    </source>
</reference>
<protein>
    <recommendedName>
        <fullName evidence="3">N-6 DNA methylase</fullName>
    </recommendedName>
</protein>
<dbReference type="OrthoDB" id="6625353at2"/>
<accession>A0A5M9NWL0</accession>
<organism evidence="1 2">
    <name type="scientific">Vibrio gigantis</name>
    <dbReference type="NCBI Taxonomy" id="296199"/>
    <lineage>
        <taxon>Bacteria</taxon>
        <taxon>Pseudomonadati</taxon>
        <taxon>Pseudomonadota</taxon>
        <taxon>Gammaproteobacteria</taxon>
        <taxon>Vibrionales</taxon>
        <taxon>Vibrionaceae</taxon>
        <taxon>Vibrio</taxon>
    </lineage>
</organism>
<name>A0A5M9NWL0_9VIBR</name>
<evidence type="ECO:0000313" key="2">
    <source>
        <dbReference type="Proteomes" id="UP000322521"/>
    </source>
</evidence>
<gene>
    <name evidence="1" type="ORF">F4W18_13140</name>
</gene>
<evidence type="ECO:0000313" key="1">
    <source>
        <dbReference type="EMBL" id="KAA8675566.1"/>
    </source>
</evidence>
<keyword evidence="2" id="KW-1185">Reference proteome</keyword>